<evidence type="ECO:0000313" key="3">
    <source>
        <dbReference type="Proteomes" id="UP001066276"/>
    </source>
</evidence>
<proteinExistence type="predicted"/>
<evidence type="ECO:0000313" key="2">
    <source>
        <dbReference type="EMBL" id="KAJ1148747.1"/>
    </source>
</evidence>
<keyword evidence="3" id="KW-1185">Reference proteome</keyword>
<protein>
    <submittedName>
        <fullName evidence="2">Uncharacterized protein</fullName>
    </submittedName>
</protein>
<gene>
    <name evidence="2" type="ORF">NDU88_001573</name>
</gene>
<feature type="coiled-coil region" evidence="1">
    <location>
        <begin position="71"/>
        <end position="98"/>
    </location>
</feature>
<comment type="caution">
    <text evidence="2">The sequence shown here is derived from an EMBL/GenBank/DDBJ whole genome shotgun (WGS) entry which is preliminary data.</text>
</comment>
<dbReference type="Proteomes" id="UP001066276">
    <property type="component" value="Chromosome 5"/>
</dbReference>
<name>A0AAV7RAC2_PLEWA</name>
<dbReference type="AlphaFoldDB" id="A0AAV7RAC2"/>
<sequence>MEWGMAPLAQRPTWRFSAWHLKSPECAKFVEGELQAFFLSNEGSEESNMTLWAACKPSMRGILKGYVRRQERKQKEQCTTLENRIIELERQARQSDTQEIQCQLSWA</sequence>
<dbReference type="EMBL" id="JANPWB010000009">
    <property type="protein sequence ID" value="KAJ1148747.1"/>
    <property type="molecule type" value="Genomic_DNA"/>
</dbReference>
<evidence type="ECO:0000256" key="1">
    <source>
        <dbReference type="SAM" id="Coils"/>
    </source>
</evidence>
<accession>A0AAV7RAC2</accession>
<keyword evidence="1" id="KW-0175">Coiled coil</keyword>
<reference evidence="2" key="1">
    <citation type="journal article" date="2022" name="bioRxiv">
        <title>Sequencing and chromosome-scale assembly of the giantPleurodeles waltlgenome.</title>
        <authorList>
            <person name="Brown T."/>
            <person name="Elewa A."/>
            <person name="Iarovenko S."/>
            <person name="Subramanian E."/>
            <person name="Araus A.J."/>
            <person name="Petzold A."/>
            <person name="Susuki M."/>
            <person name="Suzuki K.-i.T."/>
            <person name="Hayashi T."/>
            <person name="Toyoda A."/>
            <person name="Oliveira C."/>
            <person name="Osipova E."/>
            <person name="Leigh N.D."/>
            <person name="Simon A."/>
            <person name="Yun M.H."/>
        </authorList>
    </citation>
    <scope>NUCLEOTIDE SEQUENCE</scope>
    <source>
        <strain evidence="2">20211129_DDA</strain>
        <tissue evidence="2">Liver</tissue>
    </source>
</reference>
<organism evidence="2 3">
    <name type="scientific">Pleurodeles waltl</name>
    <name type="common">Iberian ribbed newt</name>
    <dbReference type="NCBI Taxonomy" id="8319"/>
    <lineage>
        <taxon>Eukaryota</taxon>
        <taxon>Metazoa</taxon>
        <taxon>Chordata</taxon>
        <taxon>Craniata</taxon>
        <taxon>Vertebrata</taxon>
        <taxon>Euteleostomi</taxon>
        <taxon>Amphibia</taxon>
        <taxon>Batrachia</taxon>
        <taxon>Caudata</taxon>
        <taxon>Salamandroidea</taxon>
        <taxon>Salamandridae</taxon>
        <taxon>Pleurodelinae</taxon>
        <taxon>Pleurodeles</taxon>
    </lineage>
</organism>